<proteinExistence type="inferred from homology"/>
<dbReference type="Proteomes" id="UP000824247">
    <property type="component" value="Unassembled WGS sequence"/>
</dbReference>
<dbReference type="EMBL" id="JAHLFM010000010">
    <property type="protein sequence ID" value="MBU3830653.1"/>
    <property type="molecule type" value="Genomic_DNA"/>
</dbReference>
<gene>
    <name evidence="2" type="ORF">H9897_00610</name>
</gene>
<dbReference type="AlphaFoldDB" id="A0A9E2KX22"/>
<comment type="caution">
    <text evidence="2">The sequence shown here is derived from an EMBL/GenBank/DDBJ whole genome shotgun (WGS) entry which is preliminary data.</text>
</comment>
<evidence type="ECO:0000313" key="3">
    <source>
        <dbReference type="Proteomes" id="UP000824247"/>
    </source>
</evidence>
<dbReference type="Gene3D" id="3.30.110.70">
    <property type="entry name" value="Hypothetical protein apc22750. Chain B"/>
    <property type="match status" value="1"/>
</dbReference>
<protein>
    <submittedName>
        <fullName evidence="2">Heavy metal-binding domain-containing protein</fullName>
    </submittedName>
</protein>
<dbReference type="InterPro" id="IPR035439">
    <property type="entry name" value="UPF0145_dom_sf"/>
</dbReference>
<dbReference type="SUPFAM" id="SSF117782">
    <property type="entry name" value="YbjQ-like"/>
    <property type="match status" value="1"/>
</dbReference>
<evidence type="ECO:0000256" key="1">
    <source>
        <dbReference type="ARBA" id="ARBA00010751"/>
    </source>
</evidence>
<reference evidence="2" key="2">
    <citation type="submission" date="2021-04" db="EMBL/GenBank/DDBJ databases">
        <authorList>
            <person name="Gilroy R."/>
        </authorList>
    </citation>
    <scope>NUCLEOTIDE SEQUENCE</scope>
    <source>
        <strain evidence="2">A5-1222</strain>
    </source>
</reference>
<name>A0A9E2KX22_9BACT</name>
<evidence type="ECO:0000313" key="2">
    <source>
        <dbReference type="EMBL" id="MBU3830653.1"/>
    </source>
</evidence>
<dbReference type="InterPro" id="IPR002765">
    <property type="entry name" value="UPF0145_YbjQ-like"/>
</dbReference>
<reference evidence="2" key="1">
    <citation type="journal article" date="2021" name="PeerJ">
        <title>Extensive microbial diversity within the chicken gut microbiome revealed by metagenomics and culture.</title>
        <authorList>
            <person name="Gilroy R."/>
            <person name="Ravi A."/>
            <person name="Getino M."/>
            <person name="Pursley I."/>
            <person name="Horton D.L."/>
            <person name="Alikhan N.F."/>
            <person name="Baker D."/>
            <person name="Gharbi K."/>
            <person name="Hall N."/>
            <person name="Watson M."/>
            <person name="Adriaenssens E.M."/>
            <person name="Foster-Nyarko E."/>
            <person name="Jarju S."/>
            <person name="Secka A."/>
            <person name="Antonio M."/>
            <person name="Oren A."/>
            <person name="Chaudhuri R.R."/>
            <person name="La Ragione R."/>
            <person name="Hildebrand F."/>
            <person name="Pallen M.J."/>
        </authorList>
    </citation>
    <scope>NUCLEOTIDE SEQUENCE</scope>
    <source>
        <strain evidence="2">A5-1222</strain>
    </source>
</reference>
<accession>A0A9E2KX22</accession>
<comment type="similarity">
    <text evidence="1">Belongs to the UPF0145 family.</text>
</comment>
<dbReference type="Pfam" id="PF01906">
    <property type="entry name" value="YbjQ_1"/>
    <property type="match status" value="1"/>
</dbReference>
<organism evidence="2 3">
    <name type="scientific">Candidatus Ureaplasma intestinipullorum</name>
    <dbReference type="NCBI Taxonomy" id="2838770"/>
    <lineage>
        <taxon>Bacteria</taxon>
        <taxon>Bacillati</taxon>
        <taxon>Mycoplasmatota</taxon>
        <taxon>Mycoplasmoidales</taxon>
        <taxon>Mycoplasmoidaceae</taxon>
        <taxon>Ureaplasma</taxon>
    </lineage>
</organism>
<sequence>MSNFLVATVDYIPNRKYEILDVVFGNRIVSIFSKTEASKAVKKMVEDAQQMGADGVIGIRINTSPNGSTTVIGTAIKFID</sequence>